<protein>
    <submittedName>
        <fullName evidence="3">Active regulator of SIRT1</fullName>
    </submittedName>
</protein>
<accession>A0A0N5CST4</accession>
<sequence length="179" mass="21389">MLFIDDGLKSAKVIRKSFRPSKIERDRRQCVAVASSSEYDPELDDVIVKRQQGRKEFSKNKKQFAKNLSLFEASRLRTKKDLMKRNVKYMVYETNLKLNAGKAKQLISFMDEKNRRRKNILNKLRKQNDGLRDRKWRPKKSNNNSVFTDEDFMKIGPNRLKVGLTLKNVSYIYYFFFFR</sequence>
<evidence type="ECO:0000313" key="2">
    <source>
        <dbReference type="Proteomes" id="UP000276776"/>
    </source>
</evidence>
<gene>
    <name evidence="1" type="ORF">TCLT_LOCUS3285</name>
</gene>
<dbReference type="AlphaFoldDB" id="A0A0N5CST4"/>
<proteinExistence type="predicted"/>
<evidence type="ECO:0000313" key="3">
    <source>
        <dbReference type="WBParaSite" id="TCLT_0000329001-mRNA-1"/>
    </source>
</evidence>
<dbReference type="EMBL" id="UYYF01001239">
    <property type="protein sequence ID" value="VDM99680.1"/>
    <property type="molecule type" value="Genomic_DNA"/>
</dbReference>
<dbReference type="OrthoDB" id="5842693at2759"/>
<dbReference type="OMA" id="YMVYETN"/>
<dbReference type="WBParaSite" id="TCLT_0000329001-mRNA-1">
    <property type="protein sequence ID" value="TCLT_0000329001-mRNA-1"/>
    <property type="gene ID" value="TCLT_0000329001"/>
</dbReference>
<reference evidence="1 2" key="2">
    <citation type="submission" date="2018-11" db="EMBL/GenBank/DDBJ databases">
        <authorList>
            <consortium name="Pathogen Informatics"/>
        </authorList>
    </citation>
    <scope>NUCLEOTIDE SEQUENCE [LARGE SCALE GENOMIC DNA]</scope>
</reference>
<keyword evidence="2" id="KW-1185">Reference proteome</keyword>
<dbReference type="Proteomes" id="UP000276776">
    <property type="component" value="Unassembled WGS sequence"/>
</dbReference>
<organism evidence="3">
    <name type="scientific">Thelazia callipaeda</name>
    <name type="common">Oriental eyeworm</name>
    <name type="synonym">Parasitic nematode</name>
    <dbReference type="NCBI Taxonomy" id="103827"/>
    <lineage>
        <taxon>Eukaryota</taxon>
        <taxon>Metazoa</taxon>
        <taxon>Ecdysozoa</taxon>
        <taxon>Nematoda</taxon>
        <taxon>Chromadorea</taxon>
        <taxon>Rhabditida</taxon>
        <taxon>Spirurina</taxon>
        <taxon>Spiruromorpha</taxon>
        <taxon>Thelazioidea</taxon>
        <taxon>Thelaziidae</taxon>
        <taxon>Thelazia</taxon>
    </lineage>
</organism>
<reference evidence="3" key="1">
    <citation type="submission" date="2017-02" db="UniProtKB">
        <authorList>
            <consortium name="WormBaseParasite"/>
        </authorList>
    </citation>
    <scope>IDENTIFICATION</scope>
</reference>
<name>A0A0N5CST4_THECL</name>
<evidence type="ECO:0000313" key="1">
    <source>
        <dbReference type="EMBL" id="VDM99680.1"/>
    </source>
</evidence>